<protein>
    <submittedName>
        <fullName evidence="1">Uncharacterized protein</fullName>
    </submittedName>
</protein>
<gene>
    <name evidence="1" type="ORF">NECAME_19505</name>
</gene>
<sequence length="161" mass="18991">TNITLHALRVEASKVSIIQRKVRLEKYLFKNLGRVKGISNAEDPKQKLFMFDPNLVNEDSHELKEQIEKMIKEYAGDIDLRWEPRTVQITFEDWDLRRILKAVLPKELDFRTVVNKIDGITNEYRNFELDLLAGDADYVTEVTEDGFMMLVLEWVHSFYLL</sequence>
<feature type="non-terminal residue" evidence="1">
    <location>
        <position position="1"/>
    </location>
</feature>
<dbReference type="AlphaFoldDB" id="W2SIB1"/>
<organism evidence="1 2">
    <name type="scientific">Necator americanus</name>
    <name type="common">Human hookworm</name>
    <dbReference type="NCBI Taxonomy" id="51031"/>
    <lineage>
        <taxon>Eukaryota</taxon>
        <taxon>Metazoa</taxon>
        <taxon>Ecdysozoa</taxon>
        <taxon>Nematoda</taxon>
        <taxon>Chromadorea</taxon>
        <taxon>Rhabditida</taxon>
        <taxon>Rhabditina</taxon>
        <taxon>Rhabditomorpha</taxon>
        <taxon>Strongyloidea</taxon>
        <taxon>Ancylostomatidae</taxon>
        <taxon>Bunostominae</taxon>
        <taxon>Necator</taxon>
    </lineage>
</organism>
<dbReference type="SUPFAM" id="SSF53335">
    <property type="entry name" value="S-adenosyl-L-methionine-dependent methyltransferases"/>
    <property type="match status" value="1"/>
</dbReference>
<evidence type="ECO:0000313" key="1">
    <source>
        <dbReference type="EMBL" id="ETN68621.1"/>
    </source>
</evidence>
<accession>W2SIB1</accession>
<keyword evidence="2" id="KW-1185">Reference proteome</keyword>
<dbReference type="KEGG" id="nai:NECAME_19505"/>
<dbReference type="Gene3D" id="3.40.50.150">
    <property type="entry name" value="Vaccinia Virus protein VP39"/>
    <property type="match status" value="1"/>
</dbReference>
<evidence type="ECO:0000313" key="2">
    <source>
        <dbReference type="Proteomes" id="UP000053676"/>
    </source>
</evidence>
<dbReference type="InterPro" id="IPR029063">
    <property type="entry name" value="SAM-dependent_MTases_sf"/>
</dbReference>
<dbReference type="Proteomes" id="UP000053676">
    <property type="component" value="Unassembled WGS sequence"/>
</dbReference>
<name>W2SIB1_NECAM</name>
<dbReference type="STRING" id="51031.W2SIB1"/>
<dbReference type="OrthoDB" id="408788at2759"/>
<dbReference type="EMBL" id="KI669230">
    <property type="protein sequence ID" value="ETN68621.1"/>
    <property type="molecule type" value="Genomic_DNA"/>
</dbReference>
<proteinExistence type="predicted"/>
<reference evidence="2" key="1">
    <citation type="journal article" date="2014" name="Nat. Genet.">
        <title>Genome of the human hookworm Necator americanus.</title>
        <authorList>
            <person name="Tang Y.T."/>
            <person name="Gao X."/>
            <person name="Rosa B.A."/>
            <person name="Abubucker S."/>
            <person name="Hallsworth-Pepin K."/>
            <person name="Martin J."/>
            <person name="Tyagi R."/>
            <person name="Heizer E."/>
            <person name="Zhang X."/>
            <person name="Bhonagiri-Palsikar V."/>
            <person name="Minx P."/>
            <person name="Warren W.C."/>
            <person name="Wang Q."/>
            <person name="Zhan B."/>
            <person name="Hotez P.J."/>
            <person name="Sternberg P.W."/>
            <person name="Dougall A."/>
            <person name="Gaze S.T."/>
            <person name="Mulvenna J."/>
            <person name="Sotillo J."/>
            <person name="Ranganathan S."/>
            <person name="Rabelo E.M."/>
            <person name="Wilson R.K."/>
            <person name="Felgner P.L."/>
            <person name="Bethony J."/>
            <person name="Hawdon J.M."/>
            <person name="Gasser R.B."/>
            <person name="Loukas A."/>
            <person name="Mitreva M."/>
        </authorList>
    </citation>
    <scope>NUCLEOTIDE SEQUENCE [LARGE SCALE GENOMIC DNA]</scope>
</reference>